<dbReference type="OrthoDB" id="3425023at2"/>
<feature type="transmembrane region" description="Helical" evidence="2">
    <location>
        <begin position="90"/>
        <end position="111"/>
    </location>
</feature>
<keyword evidence="4" id="KW-1185">Reference proteome</keyword>
<dbReference type="RefSeq" id="WP_147341345.1">
    <property type="nucleotide sequence ID" value="NZ_QURH01000580.1"/>
</dbReference>
<name>A0A372JGI0_9ACTN</name>
<evidence type="ECO:0000256" key="2">
    <source>
        <dbReference type="SAM" id="Phobius"/>
    </source>
</evidence>
<keyword evidence="2" id="KW-1133">Transmembrane helix</keyword>
<feature type="region of interest" description="Disordered" evidence="1">
    <location>
        <begin position="1"/>
        <end position="21"/>
    </location>
</feature>
<sequence length="139" mass="14717">MTDDRPRPVIDPSLPTDDRDLLAATPPERLAAASLPAPPPPRLSAATIAARMVWIPVFAFFYGVLPGGWIRLFFLASLEEDDLLGGALRWGRGAVLAMLAVPVVQMSLLLLGQPEAAAALAAAGFAGWTAGALRHLREP</sequence>
<protein>
    <submittedName>
        <fullName evidence="3">Uncharacterized protein</fullName>
    </submittedName>
</protein>
<feature type="non-terminal residue" evidence="3">
    <location>
        <position position="139"/>
    </location>
</feature>
<proteinExistence type="predicted"/>
<accession>A0A372JGI0</accession>
<comment type="caution">
    <text evidence="3">The sequence shown here is derived from an EMBL/GenBank/DDBJ whole genome shotgun (WGS) entry which is preliminary data.</text>
</comment>
<evidence type="ECO:0000313" key="3">
    <source>
        <dbReference type="EMBL" id="RFU39070.1"/>
    </source>
</evidence>
<reference evidence="3 4" key="1">
    <citation type="submission" date="2018-08" db="EMBL/GenBank/DDBJ databases">
        <title>Actinomadura jelena sp. nov., a novel Actinomycete isolated from soil in Chad.</title>
        <authorList>
            <person name="Shi L."/>
        </authorList>
    </citation>
    <scope>NUCLEOTIDE SEQUENCE [LARGE SCALE GENOMIC DNA]</scope>
    <source>
        <strain evidence="3 4">NEAU-G17</strain>
    </source>
</reference>
<gene>
    <name evidence="3" type="ORF">DZF91_24355</name>
</gene>
<organism evidence="3 4">
    <name type="scientific">Actinomadura logoneensis</name>
    <dbReference type="NCBI Taxonomy" id="2293572"/>
    <lineage>
        <taxon>Bacteria</taxon>
        <taxon>Bacillati</taxon>
        <taxon>Actinomycetota</taxon>
        <taxon>Actinomycetes</taxon>
        <taxon>Streptosporangiales</taxon>
        <taxon>Thermomonosporaceae</taxon>
        <taxon>Actinomadura</taxon>
    </lineage>
</organism>
<dbReference type="AlphaFoldDB" id="A0A372JGI0"/>
<keyword evidence="2" id="KW-0472">Membrane</keyword>
<evidence type="ECO:0000313" key="4">
    <source>
        <dbReference type="Proteomes" id="UP000261811"/>
    </source>
</evidence>
<dbReference type="Proteomes" id="UP000261811">
    <property type="component" value="Unassembled WGS sequence"/>
</dbReference>
<dbReference type="EMBL" id="QURH01000580">
    <property type="protein sequence ID" value="RFU39070.1"/>
    <property type="molecule type" value="Genomic_DNA"/>
</dbReference>
<evidence type="ECO:0000256" key="1">
    <source>
        <dbReference type="SAM" id="MobiDB-lite"/>
    </source>
</evidence>
<feature type="transmembrane region" description="Helical" evidence="2">
    <location>
        <begin position="53"/>
        <end position="78"/>
    </location>
</feature>
<keyword evidence="2" id="KW-0812">Transmembrane</keyword>